<reference evidence="1 2" key="1">
    <citation type="submission" date="2020-07" db="EMBL/GenBank/DDBJ databases">
        <title>Sequencing the genomes of 1000 actinobacteria strains.</title>
        <authorList>
            <person name="Klenk H.-P."/>
        </authorList>
    </citation>
    <scope>NUCLEOTIDE SEQUENCE [LARGE SCALE GENOMIC DNA]</scope>
    <source>
        <strain evidence="1 2">DSM 18448</strain>
    </source>
</reference>
<dbReference type="Proteomes" id="UP000579605">
    <property type="component" value="Unassembled WGS sequence"/>
</dbReference>
<dbReference type="RefSeq" id="WP_179791109.1">
    <property type="nucleotide sequence ID" value="NZ_BAAARR010000012.1"/>
</dbReference>
<name>A0A852ZKL9_9ACTN</name>
<dbReference type="EMBL" id="JACBZH010000001">
    <property type="protein sequence ID" value="NYH93607.1"/>
    <property type="molecule type" value="Genomic_DNA"/>
</dbReference>
<keyword evidence="2" id="KW-1185">Reference proteome</keyword>
<sequence length="100" mass="10946">MRRRQVSGRLLTLAQFGHAQWFFGNLYEAVVRVPDRLAAEAGDGHARSPLGAGSPLRYYVPAIPATFPATLAALWSGREASPEVRRWLVVAPPVPSPVLR</sequence>
<accession>A0A852ZKL9</accession>
<dbReference type="AlphaFoldDB" id="A0A852ZKL9"/>
<proteinExistence type="predicted"/>
<evidence type="ECO:0000313" key="2">
    <source>
        <dbReference type="Proteomes" id="UP000579605"/>
    </source>
</evidence>
<evidence type="ECO:0000313" key="1">
    <source>
        <dbReference type="EMBL" id="NYH93607.1"/>
    </source>
</evidence>
<comment type="caution">
    <text evidence="1">The sequence shown here is derived from an EMBL/GenBank/DDBJ whole genome shotgun (WGS) entry which is preliminary data.</text>
</comment>
<organism evidence="1 2">
    <name type="scientific">Actinopolymorpha rutila</name>
    <dbReference type="NCBI Taxonomy" id="446787"/>
    <lineage>
        <taxon>Bacteria</taxon>
        <taxon>Bacillati</taxon>
        <taxon>Actinomycetota</taxon>
        <taxon>Actinomycetes</taxon>
        <taxon>Propionibacteriales</taxon>
        <taxon>Actinopolymorphaceae</taxon>
        <taxon>Actinopolymorpha</taxon>
    </lineage>
</organism>
<protein>
    <submittedName>
        <fullName evidence="1">Uncharacterized protein</fullName>
    </submittedName>
</protein>
<gene>
    <name evidence="1" type="ORF">F4554_006245</name>
</gene>